<organism evidence="3 4">
    <name type="scientific">Steinernema glaseri</name>
    <dbReference type="NCBI Taxonomy" id="37863"/>
    <lineage>
        <taxon>Eukaryota</taxon>
        <taxon>Metazoa</taxon>
        <taxon>Ecdysozoa</taxon>
        <taxon>Nematoda</taxon>
        <taxon>Chromadorea</taxon>
        <taxon>Rhabditida</taxon>
        <taxon>Tylenchina</taxon>
        <taxon>Panagrolaimomorpha</taxon>
        <taxon>Strongyloidoidea</taxon>
        <taxon>Steinernematidae</taxon>
        <taxon>Steinernema</taxon>
    </lineage>
</organism>
<proteinExistence type="predicted"/>
<keyword evidence="1" id="KW-0812">Transmembrane</keyword>
<feature type="transmembrane region" description="Helical" evidence="1">
    <location>
        <begin position="322"/>
        <end position="344"/>
    </location>
</feature>
<feature type="chain" id="PRO_5009314298" evidence="2">
    <location>
        <begin position="25"/>
        <end position="378"/>
    </location>
</feature>
<evidence type="ECO:0000256" key="2">
    <source>
        <dbReference type="SAM" id="SignalP"/>
    </source>
</evidence>
<dbReference type="Proteomes" id="UP000095287">
    <property type="component" value="Unplaced"/>
</dbReference>
<evidence type="ECO:0000313" key="3">
    <source>
        <dbReference type="Proteomes" id="UP000095287"/>
    </source>
</evidence>
<name>A0A1I8A5D9_9BILA</name>
<evidence type="ECO:0000313" key="4">
    <source>
        <dbReference type="WBParaSite" id="L893_g33197.t1"/>
    </source>
</evidence>
<dbReference type="WBParaSite" id="L893_g33197.t1">
    <property type="protein sequence ID" value="L893_g33197.t1"/>
    <property type="gene ID" value="L893_g33197"/>
</dbReference>
<protein>
    <submittedName>
        <fullName evidence="4">Uncharacterized protein</fullName>
    </submittedName>
</protein>
<reference evidence="4" key="1">
    <citation type="submission" date="2016-11" db="UniProtKB">
        <authorList>
            <consortium name="WormBaseParasite"/>
        </authorList>
    </citation>
    <scope>IDENTIFICATION</scope>
</reference>
<keyword evidence="1" id="KW-1133">Transmembrane helix</keyword>
<keyword evidence="1" id="KW-0472">Membrane</keyword>
<accession>A0A1I8A5D9</accession>
<sequence>MAEWAAHLPLGTFVFVLSFLASTAIVPDRGNCWSDRIYAFSGSVRSGFNRTCNATRRCVNETFLLESATKECGQRIENHTFDQSCGIGHFFAIDYTCCAPYKYHEECVRVPIWDETDKHKYVDLTNKTIEMAKDGEIGLQEWTTALHEYIALRKKLSRNLTYHTAEEAAECPNTTEDISALLPEDSSYISRHHTYFLAKHIINHDIYQQRYIAMTGAARNVLKLGSGCTNGMSKSNYLFSSPVELAKTALRESGRCYFFPELEEAVAKFASEVVRNTSFGLDPPGKDAWEDEDRERKYCEWLAERLKNPEWSGEEDDFKAALVFYLLLVTVVLLLAAALGFFLWKRKMDTKTQKTSVIAYHVFDNDLSARPSSHDNSP</sequence>
<keyword evidence="3" id="KW-1185">Reference proteome</keyword>
<feature type="signal peptide" evidence="2">
    <location>
        <begin position="1"/>
        <end position="24"/>
    </location>
</feature>
<evidence type="ECO:0000256" key="1">
    <source>
        <dbReference type="SAM" id="Phobius"/>
    </source>
</evidence>
<keyword evidence="2" id="KW-0732">Signal</keyword>
<dbReference type="AlphaFoldDB" id="A0A1I8A5D9"/>